<evidence type="ECO:0000313" key="7">
    <source>
        <dbReference type="EMBL" id="RGV12408.1"/>
    </source>
</evidence>
<dbReference type="PANTHER" id="PTHR34047">
    <property type="entry name" value="NUCLEAR INTRON MATURASE 1, MITOCHONDRIAL-RELATED"/>
    <property type="match status" value="1"/>
</dbReference>
<dbReference type="Proteomes" id="UP000283369">
    <property type="component" value="Unassembled WGS sequence"/>
</dbReference>
<dbReference type="EMBL" id="QRYV01000039">
    <property type="protein sequence ID" value="RGV12408.1"/>
    <property type="molecule type" value="Genomic_DNA"/>
</dbReference>
<feature type="domain" description="Reverse transcriptase" evidence="3">
    <location>
        <begin position="1"/>
        <end position="133"/>
    </location>
</feature>
<evidence type="ECO:0000256" key="1">
    <source>
        <dbReference type="ARBA" id="ARBA00034120"/>
    </source>
</evidence>
<dbReference type="Pfam" id="PF00078">
    <property type="entry name" value="RVT_1"/>
    <property type="match status" value="1"/>
</dbReference>
<reference evidence="12 13" key="2">
    <citation type="journal article" date="2019" name="Nat. Med.">
        <title>A library of human gut bacterial isolates paired with longitudinal multiomics data enables mechanistic microbiome research.</title>
        <authorList>
            <person name="Poyet M."/>
            <person name="Groussin M."/>
            <person name="Gibbons S.M."/>
            <person name="Avila-Pacheco J."/>
            <person name="Jiang X."/>
            <person name="Kearney S.M."/>
            <person name="Perrotta A.R."/>
            <person name="Berdy B."/>
            <person name="Zhao S."/>
            <person name="Lieberman T.D."/>
            <person name="Swanson P.K."/>
            <person name="Smith M."/>
            <person name="Roesemann S."/>
            <person name="Alexander J.E."/>
            <person name="Rich S.A."/>
            <person name="Livny J."/>
            <person name="Vlamakis H."/>
            <person name="Clish C."/>
            <person name="Bullock K."/>
            <person name="Deik A."/>
            <person name="Scott J."/>
            <person name="Pierce K.A."/>
            <person name="Xavier R.J."/>
            <person name="Alm E.J."/>
        </authorList>
    </citation>
    <scope>NUCLEOTIDE SEQUENCE [LARGE SCALE GENOMIC DNA]</scope>
    <source>
        <strain evidence="5 12">BIOML-A7</strain>
        <strain evidence="4 13">BIOML-A73</strain>
    </source>
</reference>
<dbReference type="AlphaFoldDB" id="A0A3E4NF66"/>
<feature type="transmembrane region" description="Helical" evidence="2">
    <location>
        <begin position="112"/>
        <end position="129"/>
    </location>
</feature>
<dbReference type="InterPro" id="IPR000477">
    <property type="entry name" value="RT_dom"/>
</dbReference>
<keyword evidence="2" id="KW-0472">Membrane</keyword>
<comment type="similarity">
    <text evidence="1">Belongs to the bacterial reverse transcriptase family.</text>
</comment>
<evidence type="ECO:0000313" key="9">
    <source>
        <dbReference type="Proteomes" id="UP000261210"/>
    </source>
</evidence>
<evidence type="ECO:0000313" key="13">
    <source>
        <dbReference type="Proteomes" id="UP000474077"/>
    </source>
</evidence>
<dbReference type="SUPFAM" id="SSF56672">
    <property type="entry name" value="DNA/RNA polymerases"/>
    <property type="match status" value="1"/>
</dbReference>
<evidence type="ECO:0000313" key="10">
    <source>
        <dbReference type="Proteomes" id="UP000283369"/>
    </source>
</evidence>
<protein>
    <recommendedName>
        <fullName evidence="3">Reverse transcriptase domain-containing protein</fullName>
    </recommendedName>
</protein>
<dbReference type="InterPro" id="IPR051083">
    <property type="entry name" value="GrpII_Intron_Splice-Mob/Def"/>
</dbReference>
<reference evidence="9 10" key="1">
    <citation type="submission" date="2018-08" db="EMBL/GenBank/DDBJ databases">
        <title>A genome reference for cultivated species of the human gut microbiota.</title>
        <authorList>
            <person name="Zou Y."/>
            <person name="Xue W."/>
            <person name="Luo G."/>
        </authorList>
    </citation>
    <scope>NUCLEOTIDE SEQUENCE [LARGE SCALE GENOMIC DNA]</scope>
    <source>
        <strain evidence="7 10">AF14-7</strain>
        <strain evidence="8 11">AF38-2</strain>
        <strain evidence="6 9">TF10-34</strain>
    </source>
</reference>
<evidence type="ECO:0000313" key="5">
    <source>
        <dbReference type="EMBL" id="KAB6424320.1"/>
    </source>
</evidence>
<comment type="caution">
    <text evidence="6">The sequence shown here is derived from an EMBL/GenBank/DDBJ whole genome shotgun (WGS) entry which is preliminary data.</text>
</comment>
<gene>
    <name evidence="8" type="ORF">DW027_01980</name>
    <name evidence="7" type="ORF">DWW25_16130</name>
    <name evidence="6" type="ORF">DXD03_11670</name>
    <name evidence="4" type="ORF">GA560_20110</name>
    <name evidence="5" type="ORF">GAZ26_10080</name>
</gene>
<dbReference type="CDD" id="cd01651">
    <property type="entry name" value="RT_G2_intron"/>
    <property type="match status" value="1"/>
</dbReference>
<dbReference type="Proteomes" id="UP000284495">
    <property type="component" value="Unassembled WGS sequence"/>
</dbReference>
<dbReference type="EMBL" id="QROO01000002">
    <property type="protein sequence ID" value="RHL41281.1"/>
    <property type="molecule type" value="Genomic_DNA"/>
</dbReference>
<sequence length="133" mass="16065">MLYFDLSRHDAIAKAERRCWKYTWVLDMDISKFFDTIDHGLLMRAVEKHIKIKWILLYIKRWLTVSYQRSDGQIVKRHMGVPQGSVICPILANLFLHYTFDKWMSYKNILTYLLRDMLMIVFVIVVHWLKPNT</sequence>
<dbReference type="Proteomes" id="UP000471447">
    <property type="component" value="Unassembled WGS sequence"/>
</dbReference>
<dbReference type="EMBL" id="QSQU01000014">
    <property type="protein sequence ID" value="RGK62437.1"/>
    <property type="molecule type" value="Genomic_DNA"/>
</dbReference>
<dbReference type="PROSITE" id="PS50878">
    <property type="entry name" value="RT_POL"/>
    <property type="match status" value="1"/>
</dbReference>
<keyword evidence="2" id="KW-0812">Transmembrane</keyword>
<dbReference type="PANTHER" id="PTHR34047:SF3">
    <property type="entry name" value="BLR2052 PROTEIN"/>
    <property type="match status" value="1"/>
</dbReference>
<accession>A0A3E4NF66</accession>
<dbReference type="InterPro" id="IPR043502">
    <property type="entry name" value="DNA/RNA_pol_sf"/>
</dbReference>
<evidence type="ECO:0000259" key="3">
    <source>
        <dbReference type="PROSITE" id="PS50878"/>
    </source>
</evidence>
<evidence type="ECO:0000313" key="4">
    <source>
        <dbReference type="EMBL" id="KAB6079328.1"/>
    </source>
</evidence>
<evidence type="ECO:0000313" key="6">
    <source>
        <dbReference type="EMBL" id="RGK62437.1"/>
    </source>
</evidence>
<dbReference type="EMBL" id="WDER01000071">
    <property type="protein sequence ID" value="KAB6079328.1"/>
    <property type="molecule type" value="Genomic_DNA"/>
</dbReference>
<evidence type="ECO:0000256" key="2">
    <source>
        <dbReference type="SAM" id="Phobius"/>
    </source>
</evidence>
<dbReference type="RefSeq" id="WP_083823409.1">
    <property type="nucleotide sequence ID" value="NZ_JADNHC010000007.1"/>
</dbReference>
<keyword evidence="2" id="KW-1133">Transmembrane helix</keyword>
<dbReference type="EMBL" id="WDCG01000008">
    <property type="protein sequence ID" value="KAB6424320.1"/>
    <property type="molecule type" value="Genomic_DNA"/>
</dbReference>
<name>A0A3E4NF66_9BACE</name>
<evidence type="ECO:0000313" key="8">
    <source>
        <dbReference type="EMBL" id="RHL41281.1"/>
    </source>
</evidence>
<organism evidence="6 9">
    <name type="scientific">Bacteroides xylanisolvens</name>
    <dbReference type="NCBI Taxonomy" id="371601"/>
    <lineage>
        <taxon>Bacteria</taxon>
        <taxon>Pseudomonadati</taxon>
        <taxon>Bacteroidota</taxon>
        <taxon>Bacteroidia</taxon>
        <taxon>Bacteroidales</taxon>
        <taxon>Bacteroidaceae</taxon>
        <taxon>Bacteroides</taxon>
    </lineage>
</organism>
<dbReference type="Proteomes" id="UP000261210">
    <property type="component" value="Unassembled WGS sequence"/>
</dbReference>
<dbReference type="Proteomes" id="UP000474077">
    <property type="component" value="Unassembled WGS sequence"/>
</dbReference>
<evidence type="ECO:0000313" key="11">
    <source>
        <dbReference type="Proteomes" id="UP000284495"/>
    </source>
</evidence>
<proteinExistence type="inferred from homology"/>
<evidence type="ECO:0000313" key="12">
    <source>
        <dbReference type="Proteomes" id="UP000471447"/>
    </source>
</evidence>